<organism evidence="4 5">
    <name type="scientific">Kibdelosporangium phytohabitans</name>
    <dbReference type="NCBI Taxonomy" id="860235"/>
    <lineage>
        <taxon>Bacteria</taxon>
        <taxon>Bacillati</taxon>
        <taxon>Actinomycetota</taxon>
        <taxon>Actinomycetes</taxon>
        <taxon>Pseudonocardiales</taxon>
        <taxon>Pseudonocardiaceae</taxon>
        <taxon>Kibdelosporangium</taxon>
    </lineage>
</organism>
<dbReference type="Pfam" id="PF13191">
    <property type="entry name" value="AAA_16"/>
    <property type="match status" value="1"/>
</dbReference>
<dbReference type="SUPFAM" id="SSF48452">
    <property type="entry name" value="TPR-like"/>
    <property type="match status" value="1"/>
</dbReference>
<accession>A0A0N9HY93</accession>
<dbReference type="PROSITE" id="PS50043">
    <property type="entry name" value="HTH_LUXR_2"/>
    <property type="match status" value="1"/>
</dbReference>
<dbReference type="GO" id="GO:0006355">
    <property type="term" value="P:regulation of DNA-templated transcription"/>
    <property type="evidence" value="ECO:0007669"/>
    <property type="project" value="InterPro"/>
</dbReference>
<gene>
    <name evidence="4" type="ORF">AOZ06_29300</name>
</gene>
<feature type="domain" description="HTH luxR-type" evidence="3">
    <location>
        <begin position="844"/>
        <end position="908"/>
    </location>
</feature>
<dbReference type="Gene3D" id="3.40.50.300">
    <property type="entry name" value="P-loop containing nucleotide triphosphate hydrolases"/>
    <property type="match status" value="1"/>
</dbReference>
<dbReference type="SUPFAM" id="SSF46894">
    <property type="entry name" value="C-terminal effector domain of the bipartite response regulators"/>
    <property type="match status" value="1"/>
</dbReference>
<evidence type="ECO:0000259" key="3">
    <source>
        <dbReference type="PROSITE" id="PS50043"/>
    </source>
</evidence>
<protein>
    <recommendedName>
        <fullName evidence="3">HTH luxR-type domain-containing protein</fullName>
    </recommendedName>
</protein>
<evidence type="ECO:0000256" key="1">
    <source>
        <dbReference type="ARBA" id="ARBA00022741"/>
    </source>
</evidence>
<dbReference type="Proteomes" id="UP000063699">
    <property type="component" value="Chromosome"/>
</dbReference>
<dbReference type="Gene3D" id="1.25.40.10">
    <property type="entry name" value="Tetratricopeptide repeat domain"/>
    <property type="match status" value="1"/>
</dbReference>
<sequence length="908" mass="97247">MRVSRPREDIRLTGRDAELAALDEVIEALLTGQPQVVDIQGEPGIGKTRLLDELVSRAESRGITVMSARIPKYGSQPSFVAFSELFERIGLTAPTELPRHSLYATVVHEVAKAAAQSGFAVVLDDLHLADPMSLELLEHLAGSHFRTPVLIAFAYQSASVPPLLPSVLARTRLPVTRLAPGPLQAADVAALVPDATPLRRKLLLTASGGNPLYLRALDRLDGRTITSLADPELVGAEALPDALRALLVTDLRALTETQRQVAYAAAVAGSPADLDVIVTIAGLSEVTVLGSLDELVTLGILTLEGAQFSFRHPLVRAAMYQSAGITWRTRAHRQAELYLRMCGGPLSLRAFHAARAARFGDADAAEILVDAAIVAMDTAPATAAAWLERALEVAPAADRRIELLLARALGLSGDLTRSRRILHDMLGDAGPIRERAVRYCVTTERLLGRFDEAKALLEAEFDRSTDLNPDEAGGLAAERAGIAILADDHETCVHYAFEAISYGSKVDKRGQVATGFTLAALASLRSGATATARERLTTAVGFIDSLPDMELREYIHALPPLAWVELELDQHADAARHVRRGVDLARGSGRVDVLPALLVVEAAVADRAGQLGRARQRAEEARELAKSMGSTEMLATACSVELAPTLWQCGPGQARKLAVNAPESRWWAENTNLALAAIHNASGAHETCVEHITAHIGGASAWGLPGWRGHLAIAQAELGRFDEAFVLADTAVDSAVALDLPFQIGMALHARSRVLTACRKPEAALDDAEAAVRAFSTAPLHRARSQELVALNLAALRSLTQARSQLGHAKEGYLVSRAQWLSTQIRLTETRLGARAPRPRRPDAIGTVAALSGRELQVAELVATGLTNQEVAARLYLSRKTVEGHLARVFTKLGVKSRVGVAQRLAGR</sequence>
<dbReference type="InterPro" id="IPR036388">
    <property type="entry name" value="WH-like_DNA-bd_sf"/>
</dbReference>
<dbReference type="SMART" id="SM00421">
    <property type="entry name" value="HTH_LUXR"/>
    <property type="match status" value="1"/>
</dbReference>
<dbReference type="GO" id="GO:0003677">
    <property type="term" value="F:DNA binding"/>
    <property type="evidence" value="ECO:0007669"/>
    <property type="project" value="InterPro"/>
</dbReference>
<dbReference type="STRING" id="860235.AOZ06_29300"/>
<dbReference type="EMBL" id="CP012752">
    <property type="protein sequence ID" value="ALG10446.1"/>
    <property type="molecule type" value="Genomic_DNA"/>
</dbReference>
<dbReference type="AlphaFoldDB" id="A0A0N9HY93"/>
<dbReference type="SUPFAM" id="SSF52540">
    <property type="entry name" value="P-loop containing nucleoside triphosphate hydrolases"/>
    <property type="match status" value="1"/>
</dbReference>
<dbReference type="OrthoDB" id="4500249at2"/>
<dbReference type="RefSeq" id="WP_054292349.1">
    <property type="nucleotide sequence ID" value="NZ_CP012752.1"/>
</dbReference>
<keyword evidence="1" id="KW-0547">Nucleotide-binding</keyword>
<dbReference type="InterPro" id="IPR000792">
    <property type="entry name" value="Tscrpt_reg_LuxR_C"/>
</dbReference>
<dbReference type="PRINTS" id="PR00038">
    <property type="entry name" value="HTHLUXR"/>
</dbReference>
<dbReference type="InterPro" id="IPR027417">
    <property type="entry name" value="P-loop_NTPase"/>
</dbReference>
<dbReference type="GO" id="GO:0005737">
    <property type="term" value="C:cytoplasm"/>
    <property type="evidence" value="ECO:0007669"/>
    <property type="project" value="TreeGrafter"/>
</dbReference>
<keyword evidence="2" id="KW-0067">ATP-binding</keyword>
<evidence type="ECO:0000313" key="5">
    <source>
        <dbReference type="Proteomes" id="UP000063699"/>
    </source>
</evidence>
<dbReference type="GO" id="GO:0005524">
    <property type="term" value="F:ATP binding"/>
    <property type="evidence" value="ECO:0007669"/>
    <property type="project" value="UniProtKB-KW"/>
</dbReference>
<dbReference type="KEGG" id="kphy:AOZ06_29300"/>
<dbReference type="InterPro" id="IPR041664">
    <property type="entry name" value="AAA_16"/>
</dbReference>
<dbReference type="GO" id="GO:0004016">
    <property type="term" value="F:adenylate cyclase activity"/>
    <property type="evidence" value="ECO:0007669"/>
    <property type="project" value="TreeGrafter"/>
</dbReference>
<keyword evidence="5" id="KW-1185">Reference proteome</keyword>
<dbReference type="Gene3D" id="1.10.10.10">
    <property type="entry name" value="Winged helix-like DNA-binding domain superfamily/Winged helix DNA-binding domain"/>
    <property type="match status" value="1"/>
</dbReference>
<proteinExistence type="predicted"/>
<reference evidence="4 5" key="1">
    <citation type="submission" date="2015-07" db="EMBL/GenBank/DDBJ databases">
        <title>Genome sequencing of Kibdelosporangium phytohabitans.</title>
        <authorList>
            <person name="Qin S."/>
            <person name="Xing K."/>
        </authorList>
    </citation>
    <scope>NUCLEOTIDE SEQUENCE [LARGE SCALE GENOMIC DNA]</scope>
    <source>
        <strain evidence="4 5">KLBMP1111</strain>
    </source>
</reference>
<dbReference type="Pfam" id="PF00196">
    <property type="entry name" value="GerE"/>
    <property type="match status" value="1"/>
</dbReference>
<evidence type="ECO:0000313" key="4">
    <source>
        <dbReference type="EMBL" id="ALG10446.1"/>
    </source>
</evidence>
<dbReference type="InterPro" id="IPR011990">
    <property type="entry name" value="TPR-like_helical_dom_sf"/>
</dbReference>
<dbReference type="InterPro" id="IPR016032">
    <property type="entry name" value="Sig_transdc_resp-reg_C-effctor"/>
</dbReference>
<dbReference type="PROSITE" id="PS00622">
    <property type="entry name" value="HTH_LUXR_1"/>
    <property type="match status" value="1"/>
</dbReference>
<name>A0A0N9HY93_9PSEU</name>
<dbReference type="PANTHER" id="PTHR16305">
    <property type="entry name" value="TESTICULAR SOLUBLE ADENYLYL CYCLASE"/>
    <property type="match status" value="1"/>
</dbReference>
<dbReference type="PANTHER" id="PTHR16305:SF35">
    <property type="entry name" value="TRANSCRIPTIONAL ACTIVATOR DOMAIN"/>
    <property type="match status" value="1"/>
</dbReference>
<dbReference type="CDD" id="cd06170">
    <property type="entry name" value="LuxR_C_like"/>
    <property type="match status" value="1"/>
</dbReference>
<evidence type="ECO:0000256" key="2">
    <source>
        <dbReference type="ARBA" id="ARBA00022840"/>
    </source>
</evidence>